<dbReference type="GO" id="GO:0071555">
    <property type="term" value="P:cell wall organization"/>
    <property type="evidence" value="ECO:0007669"/>
    <property type="project" value="TreeGrafter"/>
</dbReference>
<dbReference type="PANTHER" id="PTHR30627">
    <property type="entry name" value="PEPTIDOGLYCAN D,D-TRANSPEPTIDASE"/>
    <property type="match status" value="1"/>
</dbReference>
<dbReference type="SUPFAM" id="SSF56519">
    <property type="entry name" value="Penicillin binding protein dimerisation domain"/>
    <property type="match status" value="1"/>
</dbReference>
<evidence type="ECO:0000313" key="11">
    <source>
        <dbReference type="EMBL" id="SDZ39071.1"/>
    </source>
</evidence>
<dbReference type="Gene3D" id="3.30.1390.30">
    <property type="entry name" value="Penicillin-binding protein 2a, domain 3"/>
    <property type="match status" value="1"/>
</dbReference>
<keyword evidence="7" id="KW-0732">Signal</keyword>
<organism evidence="11 12">
    <name type="scientific">Evansella caseinilytica</name>
    <dbReference type="NCBI Taxonomy" id="1503961"/>
    <lineage>
        <taxon>Bacteria</taxon>
        <taxon>Bacillati</taxon>
        <taxon>Bacillota</taxon>
        <taxon>Bacilli</taxon>
        <taxon>Bacillales</taxon>
        <taxon>Bacillaceae</taxon>
        <taxon>Evansella</taxon>
    </lineage>
</organism>
<protein>
    <recommendedName>
        <fullName evidence="4">serine-type D-Ala-D-Ala carboxypeptidase</fullName>
        <ecNumber evidence="4">3.4.16.4</ecNumber>
    </recommendedName>
</protein>
<feature type="domain" description="NTF2-like N-terminal transpeptidase" evidence="10">
    <location>
        <begin position="32"/>
        <end position="142"/>
    </location>
</feature>
<name>A0A1H3SNE6_9BACI</name>
<evidence type="ECO:0000256" key="6">
    <source>
        <dbReference type="ARBA" id="ARBA00034000"/>
    </source>
</evidence>
<dbReference type="InterPro" id="IPR001460">
    <property type="entry name" value="PCN-bd_Tpept"/>
</dbReference>
<dbReference type="AlphaFoldDB" id="A0A1H3SNE6"/>
<feature type="signal peptide" evidence="7">
    <location>
        <begin position="1"/>
        <end position="22"/>
    </location>
</feature>
<dbReference type="InterPro" id="IPR007887">
    <property type="entry name" value="MecA_N"/>
</dbReference>
<evidence type="ECO:0000256" key="4">
    <source>
        <dbReference type="ARBA" id="ARBA00012448"/>
    </source>
</evidence>
<dbReference type="Pfam" id="PF00905">
    <property type="entry name" value="Transpeptidase"/>
    <property type="match status" value="1"/>
</dbReference>
<comment type="similarity">
    <text evidence="3">Belongs to the transpeptidase family.</text>
</comment>
<dbReference type="UniPathway" id="UPA00219"/>
<feature type="chain" id="PRO_5039053664" description="serine-type D-Ala-D-Ala carboxypeptidase" evidence="7">
    <location>
        <begin position="23"/>
        <end position="669"/>
    </location>
</feature>
<dbReference type="GO" id="GO:0009002">
    <property type="term" value="F:serine-type D-Ala-D-Ala carboxypeptidase activity"/>
    <property type="evidence" value="ECO:0007669"/>
    <property type="project" value="UniProtKB-EC"/>
</dbReference>
<dbReference type="Gene3D" id="3.90.1310.10">
    <property type="entry name" value="Penicillin-binding protein 2a (Domain 2)"/>
    <property type="match status" value="1"/>
</dbReference>
<dbReference type="STRING" id="1503961.SAMN05421736_111117"/>
<proteinExistence type="inferred from homology"/>
<dbReference type="InterPro" id="IPR032710">
    <property type="entry name" value="NTF2-like_dom_sf"/>
</dbReference>
<dbReference type="InterPro" id="IPR050515">
    <property type="entry name" value="Beta-lactam/transpept"/>
</dbReference>
<dbReference type="GO" id="GO:0005886">
    <property type="term" value="C:plasma membrane"/>
    <property type="evidence" value="ECO:0007669"/>
    <property type="project" value="TreeGrafter"/>
</dbReference>
<dbReference type="InterPro" id="IPR012338">
    <property type="entry name" value="Beta-lactam/transpept-like"/>
</dbReference>
<reference evidence="12" key="1">
    <citation type="submission" date="2016-10" db="EMBL/GenBank/DDBJ databases">
        <authorList>
            <person name="Varghese N."/>
            <person name="Submissions S."/>
        </authorList>
    </citation>
    <scope>NUCLEOTIDE SEQUENCE [LARGE SCALE GENOMIC DNA]</scope>
    <source>
        <strain evidence="12">SP</strain>
    </source>
</reference>
<comment type="subcellular location">
    <subcellularLocation>
        <location evidence="1">Membrane</location>
    </subcellularLocation>
</comment>
<feature type="domain" description="Penicillin-binding protein transpeptidase" evidence="8">
    <location>
        <begin position="350"/>
        <end position="663"/>
    </location>
</feature>
<evidence type="ECO:0000259" key="10">
    <source>
        <dbReference type="Pfam" id="PF05223"/>
    </source>
</evidence>
<evidence type="ECO:0000259" key="9">
    <source>
        <dbReference type="Pfam" id="PF03717"/>
    </source>
</evidence>
<dbReference type="SUPFAM" id="SSF56601">
    <property type="entry name" value="beta-lactamase/transpeptidase-like"/>
    <property type="match status" value="1"/>
</dbReference>
<dbReference type="Pfam" id="PF05223">
    <property type="entry name" value="MecA_N"/>
    <property type="match status" value="1"/>
</dbReference>
<evidence type="ECO:0000313" key="12">
    <source>
        <dbReference type="Proteomes" id="UP000198935"/>
    </source>
</evidence>
<evidence type="ECO:0000256" key="2">
    <source>
        <dbReference type="ARBA" id="ARBA00004752"/>
    </source>
</evidence>
<dbReference type="InterPro" id="IPR036138">
    <property type="entry name" value="PBP_dimer_sf"/>
</dbReference>
<dbReference type="Gene3D" id="3.40.710.10">
    <property type="entry name" value="DD-peptidase/beta-lactamase superfamily"/>
    <property type="match status" value="1"/>
</dbReference>
<dbReference type="Proteomes" id="UP000198935">
    <property type="component" value="Unassembled WGS sequence"/>
</dbReference>
<dbReference type="SUPFAM" id="SSF54427">
    <property type="entry name" value="NTF2-like"/>
    <property type="match status" value="1"/>
</dbReference>
<comment type="catalytic activity">
    <reaction evidence="6">
        <text>Preferential cleavage: (Ac)2-L-Lys-D-Ala-|-D-Ala. Also transpeptidation of peptidyl-alanyl moieties that are N-acyl substituents of D-alanine.</text>
        <dbReference type="EC" id="3.4.16.4"/>
    </reaction>
</comment>
<dbReference type="EC" id="3.4.16.4" evidence="4"/>
<dbReference type="Pfam" id="PF03717">
    <property type="entry name" value="PBP_dimer"/>
    <property type="match status" value="1"/>
</dbReference>
<dbReference type="EMBL" id="FNPI01000011">
    <property type="protein sequence ID" value="SDZ39071.1"/>
    <property type="molecule type" value="Genomic_DNA"/>
</dbReference>
<dbReference type="PANTHER" id="PTHR30627:SF25">
    <property type="entry name" value="PENICILLIN-BINDING PROTEIN 3"/>
    <property type="match status" value="1"/>
</dbReference>
<dbReference type="Gene3D" id="3.10.450.100">
    <property type="entry name" value="NTF2-like, domain 1"/>
    <property type="match status" value="1"/>
</dbReference>
<evidence type="ECO:0000256" key="7">
    <source>
        <dbReference type="SAM" id="SignalP"/>
    </source>
</evidence>
<sequence length="669" mass="73747">MKVHCTSYILLLCLSVAFSFLSGCSSENGIDAAFDSFKEKLTAKDFEGLYLLLSEESKAYISEDEFLERYTNIFNGIQAEKLKISKVDHDEKEDTIHFSLEMETAAGKMKMTDYQLVLTKEENQWKIEWDESLIFPSMKNGDKVRITTINAKRGKILDRSGRALAEDREINTVGIAPETFDKSRREEKIQELAAILDINQDVITKKLEANTNPSHFVPLVDILPDNDMLPQIIGREEEGILVYPKQSRVYINEEAFGRLLGYIGEITAEELENQEGKGYDSSSFIGKAGLEQVYEEVLRGQSGVDIYIERDGKKISSLARKEPQNGQDIQLTIDADLQKRIYDEMKGDTGAAAAVHPKTGEVLALVSAPSYNANRYTTYITKTEQQQREESGYADEENRFTKLYSPGSVFKLLTAAIGLENGTIDPDVKIAINGRSWQKDSSWGNYSITRVNHQAAVHLMDAIQFSDNIYFAMSALQLESDRFLDGAKKFGIGEELNTGYPFPNGQLANAETIDNDILLADSGYGQGEIMVTPLHMALAYSALTNEGNIMAPFLVISDKQEAKIWKEAAISPEHLSVLQQAFTAVIEGDGGTASAAKISGVSLAGKTGTAEIKASQTDESGSENGWIVVTDLDSASLSLAIVLEDVKDKGGSKAAVPLAKNILSDYLNQ</sequence>
<dbReference type="GO" id="GO:0009252">
    <property type="term" value="P:peptidoglycan biosynthetic process"/>
    <property type="evidence" value="ECO:0007669"/>
    <property type="project" value="UniProtKB-UniPathway"/>
</dbReference>
<evidence type="ECO:0000259" key="8">
    <source>
        <dbReference type="Pfam" id="PF00905"/>
    </source>
</evidence>
<keyword evidence="12" id="KW-1185">Reference proteome</keyword>
<evidence type="ECO:0000256" key="1">
    <source>
        <dbReference type="ARBA" id="ARBA00004370"/>
    </source>
</evidence>
<dbReference type="GO" id="GO:0071972">
    <property type="term" value="F:peptidoglycan L,D-transpeptidase activity"/>
    <property type="evidence" value="ECO:0007669"/>
    <property type="project" value="TreeGrafter"/>
</dbReference>
<dbReference type="PROSITE" id="PS51257">
    <property type="entry name" value="PROKAR_LIPOPROTEIN"/>
    <property type="match status" value="1"/>
</dbReference>
<accession>A0A1H3SNE6</accession>
<evidence type="ECO:0000256" key="5">
    <source>
        <dbReference type="ARBA" id="ARBA00023136"/>
    </source>
</evidence>
<comment type="pathway">
    <text evidence="2">Cell wall biogenesis; peptidoglycan biosynthesis.</text>
</comment>
<keyword evidence="5" id="KW-0472">Membrane</keyword>
<dbReference type="InterPro" id="IPR005311">
    <property type="entry name" value="PBP_dimer"/>
</dbReference>
<feature type="domain" description="Penicillin-binding protein dimerisation" evidence="9">
    <location>
        <begin position="149"/>
        <end position="315"/>
    </location>
</feature>
<dbReference type="GO" id="GO:0046677">
    <property type="term" value="P:response to antibiotic"/>
    <property type="evidence" value="ECO:0007669"/>
    <property type="project" value="InterPro"/>
</dbReference>
<evidence type="ECO:0000256" key="3">
    <source>
        <dbReference type="ARBA" id="ARBA00007171"/>
    </source>
</evidence>
<dbReference type="GO" id="GO:0008658">
    <property type="term" value="F:penicillin binding"/>
    <property type="evidence" value="ECO:0007669"/>
    <property type="project" value="InterPro"/>
</dbReference>
<gene>
    <name evidence="11" type="ORF">SAMN05421736_111117</name>
</gene>